<dbReference type="CDD" id="cd06261">
    <property type="entry name" value="TM_PBP2"/>
    <property type="match status" value="1"/>
</dbReference>
<organism evidence="9 10">
    <name type="scientific">Fervidibacillus albus</name>
    <dbReference type="NCBI Taxonomy" id="2980026"/>
    <lineage>
        <taxon>Bacteria</taxon>
        <taxon>Bacillati</taxon>
        <taxon>Bacillota</taxon>
        <taxon>Bacilli</taxon>
        <taxon>Bacillales</taxon>
        <taxon>Bacillaceae</taxon>
        <taxon>Fervidibacillus</taxon>
    </lineage>
</organism>
<protein>
    <submittedName>
        <fullName evidence="9">Sugar ABC transporter permease</fullName>
    </submittedName>
</protein>
<evidence type="ECO:0000256" key="7">
    <source>
        <dbReference type="RuleBase" id="RU363032"/>
    </source>
</evidence>
<keyword evidence="10" id="KW-1185">Reference proteome</keyword>
<dbReference type="EMBL" id="CP106878">
    <property type="protein sequence ID" value="WAA08921.1"/>
    <property type="molecule type" value="Genomic_DNA"/>
</dbReference>
<dbReference type="InterPro" id="IPR051393">
    <property type="entry name" value="ABC_transporter_permease"/>
</dbReference>
<sequence length="291" mass="33215">MVGMTKKRKIFWLSIFLLPNLLGVLFFIFIPIVSSFVISFSDWDLIGEFHFNGFENYVRLMHDAEFWLSFKNTFQFILGYIPLVVVFGLGAALLLNQKMFFRNTFRAIYFLPVVTSWVAVSLVWKWLYNPNFGLLNYLLSLVGLSGPEWINNPDTAMFSIILTSVWKDIGFVMVIFLGGLQSIPPSYYEAASMDGANGFRKFLSITLPLLAPTTFFVVIISLINSFQVFDQVMIMTEGGPAGATTVLVQNIYNHAFRYNEMGYAAAMSWILFLVIFIFTFIQMKIQKKGAN</sequence>
<comment type="subcellular location">
    <subcellularLocation>
        <location evidence="1 7">Cell membrane</location>
        <topology evidence="1 7">Multi-pass membrane protein</topology>
    </subcellularLocation>
</comment>
<dbReference type="AlphaFoldDB" id="A0A9E8LTI8"/>
<reference evidence="9" key="1">
    <citation type="submission" date="2022-09" db="EMBL/GenBank/DDBJ databases">
        <title>Complete Genomes of Fervidibacillus albus and Fervidibacillus halotolerans isolated from tidal flat sediments.</title>
        <authorList>
            <person name="Kwon K.K."/>
            <person name="Yang S.-H."/>
            <person name="Park M.J."/>
            <person name="Oh H.-M."/>
        </authorList>
    </citation>
    <scope>NUCLEOTIDE SEQUENCE</scope>
    <source>
        <strain evidence="9">MEBiC13591</strain>
    </source>
</reference>
<proteinExistence type="inferred from homology"/>
<dbReference type="Gene3D" id="1.10.3720.10">
    <property type="entry name" value="MetI-like"/>
    <property type="match status" value="1"/>
</dbReference>
<dbReference type="InterPro" id="IPR035906">
    <property type="entry name" value="MetI-like_sf"/>
</dbReference>
<feature type="transmembrane region" description="Helical" evidence="7">
    <location>
        <begin position="201"/>
        <end position="223"/>
    </location>
</feature>
<feature type="domain" description="ABC transmembrane type-1" evidence="8">
    <location>
        <begin position="70"/>
        <end position="282"/>
    </location>
</feature>
<gene>
    <name evidence="9" type="ORF">OE104_09920</name>
</gene>
<keyword evidence="2 7" id="KW-0813">Transport</keyword>
<dbReference type="GO" id="GO:0005886">
    <property type="term" value="C:plasma membrane"/>
    <property type="evidence" value="ECO:0007669"/>
    <property type="project" value="UniProtKB-SubCell"/>
</dbReference>
<evidence type="ECO:0000259" key="8">
    <source>
        <dbReference type="PROSITE" id="PS50928"/>
    </source>
</evidence>
<keyword evidence="5 7" id="KW-1133">Transmembrane helix</keyword>
<dbReference type="PANTHER" id="PTHR30193:SF37">
    <property type="entry name" value="INNER MEMBRANE ABC TRANSPORTER PERMEASE PROTEIN YCJO"/>
    <property type="match status" value="1"/>
</dbReference>
<feature type="transmembrane region" description="Helical" evidence="7">
    <location>
        <begin position="12"/>
        <end position="38"/>
    </location>
</feature>
<dbReference type="KEGG" id="faf:OE104_09920"/>
<evidence type="ECO:0000256" key="1">
    <source>
        <dbReference type="ARBA" id="ARBA00004651"/>
    </source>
</evidence>
<name>A0A9E8LTI8_9BACI</name>
<evidence type="ECO:0000313" key="9">
    <source>
        <dbReference type="EMBL" id="WAA08921.1"/>
    </source>
</evidence>
<feature type="transmembrane region" description="Helical" evidence="7">
    <location>
        <begin position="74"/>
        <end position="95"/>
    </location>
</feature>
<feature type="transmembrane region" description="Helical" evidence="7">
    <location>
        <begin position="156"/>
        <end position="180"/>
    </location>
</feature>
<evidence type="ECO:0000256" key="4">
    <source>
        <dbReference type="ARBA" id="ARBA00022692"/>
    </source>
</evidence>
<dbReference type="RefSeq" id="WP_275416706.1">
    <property type="nucleotide sequence ID" value="NZ_CP106878.1"/>
</dbReference>
<dbReference type="InterPro" id="IPR000515">
    <property type="entry name" value="MetI-like"/>
</dbReference>
<dbReference type="SUPFAM" id="SSF161098">
    <property type="entry name" value="MetI-like"/>
    <property type="match status" value="1"/>
</dbReference>
<feature type="transmembrane region" description="Helical" evidence="7">
    <location>
        <begin position="261"/>
        <end position="281"/>
    </location>
</feature>
<keyword evidence="4 7" id="KW-0812">Transmembrane</keyword>
<comment type="similarity">
    <text evidence="7">Belongs to the binding-protein-dependent transport system permease family.</text>
</comment>
<evidence type="ECO:0000256" key="2">
    <source>
        <dbReference type="ARBA" id="ARBA00022448"/>
    </source>
</evidence>
<dbReference type="Pfam" id="PF00528">
    <property type="entry name" value="BPD_transp_1"/>
    <property type="match status" value="1"/>
</dbReference>
<evidence type="ECO:0000256" key="6">
    <source>
        <dbReference type="ARBA" id="ARBA00023136"/>
    </source>
</evidence>
<dbReference type="PANTHER" id="PTHR30193">
    <property type="entry name" value="ABC TRANSPORTER PERMEASE PROTEIN"/>
    <property type="match status" value="1"/>
</dbReference>
<evidence type="ECO:0000256" key="5">
    <source>
        <dbReference type="ARBA" id="ARBA00022989"/>
    </source>
</evidence>
<feature type="transmembrane region" description="Helical" evidence="7">
    <location>
        <begin position="107"/>
        <end position="127"/>
    </location>
</feature>
<evidence type="ECO:0000313" key="10">
    <source>
        <dbReference type="Proteomes" id="UP001164718"/>
    </source>
</evidence>
<evidence type="ECO:0000256" key="3">
    <source>
        <dbReference type="ARBA" id="ARBA00022475"/>
    </source>
</evidence>
<dbReference type="PROSITE" id="PS50928">
    <property type="entry name" value="ABC_TM1"/>
    <property type="match status" value="1"/>
</dbReference>
<dbReference type="GO" id="GO:0055085">
    <property type="term" value="P:transmembrane transport"/>
    <property type="evidence" value="ECO:0007669"/>
    <property type="project" value="InterPro"/>
</dbReference>
<keyword evidence="6 7" id="KW-0472">Membrane</keyword>
<dbReference type="Proteomes" id="UP001164718">
    <property type="component" value="Chromosome"/>
</dbReference>
<keyword evidence="3" id="KW-1003">Cell membrane</keyword>
<accession>A0A9E8LTI8</accession>